<organism evidence="1 2">
    <name type="scientific">Plakobranchus ocellatus</name>
    <dbReference type="NCBI Taxonomy" id="259542"/>
    <lineage>
        <taxon>Eukaryota</taxon>
        <taxon>Metazoa</taxon>
        <taxon>Spiralia</taxon>
        <taxon>Lophotrochozoa</taxon>
        <taxon>Mollusca</taxon>
        <taxon>Gastropoda</taxon>
        <taxon>Heterobranchia</taxon>
        <taxon>Euthyneura</taxon>
        <taxon>Panpulmonata</taxon>
        <taxon>Sacoglossa</taxon>
        <taxon>Placobranchoidea</taxon>
        <taxon>Plakobranchidae</taxon>
        <taxon>Plakobranchus</taxon>
    </lineage>
</organism>
<keyword evidence="2" id="KW-1185">Reference proteome</keyword>
<comment type="caution">
    <text evidence="1">The sequence shown here is derived from an EMBL/GenBank/DDBJ whole genome shotgun (WGS) entry which is preliminary data.</text>
</comment>
<accession>A0AAV4DMQ7</accession>
<gene>
    <name evidence="1" type="ORF">PoB_007177400</name>
</gene>
<protein>
    <submittedName>
        <fullName evidence="1">Uncharacterized protein</fullName>
    </submittedName>
</protein>
<dbReference type="Proteomes" id="UP000735302">
    <property type="component" value="Unassembled WGS sequence"/>
</dbReference>
<sequence>MPLFLFLFGRPSYYQEIIDEDDVFVLGGMVLRMNSSEYKAYVENEGWSDEASEASDEDDGVLDLVADGGPGKAEGHQCRAGGCSWSGLMGSTCAGLRRFIEIHSA</sequence>
<dbReference type="EMBL" id="BLXT01008033">
    <property type="protein sequence ID" value="GFO45269.1"/>
    <property type="molecule type" value="Genomic_DNA"/>
</dbReference>
<reference evidence="1 2" key="1">
    <citation type="journal article" date="2021" name="Elife">
        <title>Chloroplast acquisition without the gene transfer in kleptoplastic sea slugs, Plakobranchus ocellatus.</title>
        <authorList>
            <person name="Maeda T."/>
            <person name="Takahashi S."/>
            <person name="Yoshida T."/>
            <person name="Shimamura S."/>
            <person name="Takaki Y."/>
            <person name="Nagai Y."/>
            <person name="Toyoda A."/>
            <person name="Suzuki Y."/>
            <person name="Arimoto A."/>
            <person name="Ishii H."/>
            <person name="Satoh N."/>
            <person name="Nishiyama T."/>
            <person name="Hasebe M."/>
            <person name="Maruyama T."/>
            <person name="Minagawa J."/>
            <person name="Obokata J."/>
            <person name="Shigenobu S."/>
        </authorList>
    </citation>
    <scope>NUCLEOTIDE SEQUENCE [LARGE SCALE GENOMIC DNA]</scope>
</reference>
<evidence type="ECO:0000313" key="2">
    <source>
        <dbReference type="Proteomes" id="UP000735302"/>
    </source>
</evidence>
<dbReference type="AlphaFoldDB" id="A0AAV4DMQ7"/>
<evidence type="ECO:0000313" key="1">
    <source>
        <dbReference type="EMBL" id="GFO45269.1"/>
    </source>
</evidence>
<name>A0AAV4DMQ7_9GAST</name>
<proteinExistence type="predicted"/>